<feature type="compositionally biased region" description="Basic residues" evidence="1">
    <location>
        <begin position="40"/>
        <end position="49"/>
    </location>
</feature>
<evidence type="ECO:0000313" key="3">
    <source>
        <dbReference type="EMBL" id="RKO83414.1"/>
    </source>
</evidence>
<dbReference type="AlphaFoldDB" id="A0A4P9VUY5"/>
<feature type="chain" id="PRO_5020987815" description="Secreted protein" evidence="2">
    <location>
        <begin position="24"/>
        <end position="197"/>
    </location>
</feature>
<accession>A0A4P9VUY5</accession>
<evidence type="ECO:0000313" key="4">
    <source>
        <dbReference type="Proteomes" id="UP000269721"/>
    </source>
</evidence>
<protein>
    <recommendedName>
        <fullName evidence="5">Secreted protein</fullName>
    </recommendedName>
</protein>
<evidence type="ECO:0008006" key="5">
    <source>
        <dbReference type="Google" id="ProtNLM"/>
    </source>
</evidence>
<sequence>MLFLRTLVGLAALLVSLRPPTSPSFRCGGARDRSGGLTRGPRRGGKRRTTGADGAGTDQSVRPDTVRGQRRWPQRPQSRPAARSWAELIPWEARGGREGSDEGERNGPEVKTVVVVGALLHSPPARLDQLTVLSEPHPSIFSSFAADTSKRLSHHSLIPEVTPRRSHLLTRSTTISIKCSQRNGGLPEIQPHRIGKK</sequence>
<feature type="compositionally biased region" description="Low complexity" evidence="1">
    <location>
        <begin position="74"/>
        <end position="84"/>
    </location>
</feature>
<evidence type="ECO:0000256" key="1">
    <source>
        <dbReference type="SAM" id="MobiDB-lite"/>
    </source>
</evidence>
<name>A0A4P9VUY5_9FUNG</name>
<proteinExistence type="predicted"/>
<feature type="signal peptide" evidence="2">
    <location>
        <begin position="1"/>
        <end position="23"/>
    </location>
</feature>
<keyword evidence="4" id="KW-1185">Reference proteome</keyword>
<dbReference type="Proteomes" id="UP000269721">
    <property type="component" value="Unassembled WGS sequence"/>
</dbReference>
<keyword evidence="2" id="KW-0732">Signal</keyword>
<feature type="region of interest" description="Disordered" evidence="1">
    <location>
        <begin position="19"/>
        <end position="86"/>
    </location>
</feature>
<dbReference type="EMBL" id="ML001265">
    <property type="protein sequence ID" value="RKO83414.1"/>
    <property type="molecule type" value="Genomic_DNA"/>
</dbReference>
<reference evidence="4" key="1">
    <citation type="journal article" date="2018" name="Nat. Microbiol.">
        <title>Leveraging single-cell genomics to expand the fungal tree of life.</title>
        <authorList>
            <person name="Ahrendt S.R."/>
            <person name="Quandt C.A."/>
            <person name="Ciobanu D."/>
            <person name="Clum A."/>
            <person name="Salamov A."/>
            <person name="Andreopoulos B."/>
            <person name="Cheng J.F."/>
            <person name="Woyke T."/>
            <person name="Pelin A."/>
            <person name="Henrissat B."/>
            <person name="Reynolds N.K."/>
            <person name="Benny G.L."/>
            <person name="Smith M.E."/>
            <person name="James T.Y."/>
            <person name="Grigoriev I.V."/>
        </authorList>
    </citation>
    <scope>NUCLEOTIDE SEQUENCE [LARGE SCALE GENOMIC DNA]</scope>
</reference>
<gene>
    <name evidence="3" type="ORF">BDK51DRAFT_49989</name>
</gene>
<evidence type="ECO:0000256" key="2">
    <source>
        <dbReference type="SAM" id="SignalP"/>
    </source>
</evidence>
<organism evidence="3 4">
    <name type="scientific">Blyttiomyces helicus</name>
    <dbReference type="NCBI Taxonomy" id="388810"/>
    <lineage>
        <taxon>Eukaryota</taxon>
        <taxon>Fungi</taxon>
        <taxon>Fungi incertae sedis</taxon>
        <taxon>Chytridiomycota</taxon>
        <taxon>Chytridiomycota incertae sedis</taxon>
        <taxon>Chytridiomycetes</taxon>
        <taxon>Chytridiomycetes incertae sedis</taxon>
        <taxon>Blyttiomyces</taxon>
    </lineage>
</organism>